<evidence type="ECO:0000256" key="2">
    <source>
        <dbReference type="ARBA" id="ARBA00022723"/>
    </source>
</evidence>
<keyword evidence="7 15" id="KW-0269">Exonuclease</keyword>
<keyword evidence="8 15" id="KW-0067">ATP-binding</keyword>
<feature type="region of interest" description="Nuclease activity, interacts with RecD and RecA" evidence="15">
    <location>
        <begin position="869"/>
        <end position="1154"/>
    </location>
</feature>
<evidence type="ECO:0000256" key="4">
    <source>
        <dbReference type="ARBA" id="ARBA00022763"/>
    </source>
</evidence>
<evidence type="ECO:0000256" key="14">
    <source>
        <dbReference type="ARBA" id="ARBA00048988"/>
    </source>
</evidence>
<proteinExistence type="inferred from homology"/>
<feature type="binding site" evidence="15">
    <location>
        <position position="1032"/>
    </location>
    <ligand>
        <name>Mg(2+)</name>
        <dbReference type="ChEBI" id="CHEBI:18420"/>
    </ligand>
</feature>
<dbReference type="Gene3D" id="1.10.3170.10">
    <property type="entry name" value="Recbcd, chain B, domain 2"/>
    <property type="match status" value="1"/>
</dbReference>
<evidence type="ECO:0000256" key="1">
    <source>
        <dbReference type="ARBA" id="ARBA00022722"/>
    </source>
</evidence>
<keyword evidence="20" id="KW-1185">Reference proteome</keyword>
<keyword evidence="1 15" id="KW-0540">Nuclease</keyword>
<comment type="miscellaneous">
    <text evidence="15">In the RecBCD complex, RecB has a slow 3'-5' helicase, an exonuclease activity and loads RecA onto ssDNA, RecD has a fast 5'-3' helicase activity, while RecC stimulates the ATPase and processivity of the RecB helicase and contributes to recognition of the Chi site.</text>
</comment>
<dbReference type="GO" id="GO:0016887">
    <property type="term" value="F:ATP hydrolysis activity"/>
    <property type="evidence" value="ECO:0007669"/>
    <property type="project" value="RHEA"/>
</dbReference>
<evidence type="ECO:0000256" key="3">
    <source>
        <dbReference type="ARBA" id="ARBA00022741"/>
    </source>
</evidence>
<comment type="catalytic activity">
    <reaction evidence="13 15">
        <text>Couples ATP hydrolysis with the unwinding of duplex DNA by translocating in the 3'-5' direction.</text>
        <dbReference type="EC" id="5.6.2.4"/>
    </reaction>
</comment>
<keyword evidence="9 15" id="KW-0460">Magnesium</keyword>
<evidence type="ECO:0000259" key="18">
    <source>
        <dbReference type="PROSITE" id="PS51217"/>
    </source>
</evidence>
<comment type="domain">
    <text evidence="15">The N-terminal DNA-binding domain is a ssDNA-dependent ATPase and has ATP-dependent 3'-5' helicase function. This domain interacts with RecC.</text>
</comment>
<dbReference type="GO" id="GO:0005524">
    <property type="term" value="F:ATP binding"/>
    <property type="evidence" value="ECO:0007669"/>
    <property type="project" value="UniProtKB-UniRule"/>
</dbReference>
<dbReference type="EMBL" id="CP048113">
    <property type="protein sequence ID" value="QHS62940.1"/>
    <property type="molecule type" value="Genomic_DNA"/>
</dbReference>
<dbReference type="EC" id="5.6.2.4" evidence="15"/>
<keyword evidence="3 15" id="KW-0547">Nucleotide-binding</keyword>
<keyword evidence="5 15" id="KW-0378">Hydrolase</keyword>
<dbReference type="PROSITE" id="PS51217">
    <property type="entry name" value="UVRD_HELICASE_CTER"/>
    <property type="match status" value="1"/>
</dbReference>
<feature type="region of interest" description="DNA-binding and helicase activity, interacts with RecC" evidence="15">
    <location>
        <begin position="1"/>
        <end position="815"/>
    </location>
</feature>
<accession>A0A6B9ZKJ1</accession>
<dbReference type="HAMAP" id="MF_01485">
    <property type="entry name" value="RecB"/>
    <property type="match status" value="1"/>
</dbReference>
<organism evidence="19 20">
    <name type="scientific">Chitinophaga agri</name>
    <dbReference type="NCBI Taxonomy" id="2703787"/>
    <lineage>
        <taxon>Bacteria</taxon>
        <taxon>Pseudomonadati</taxon>
        <taxon>Bacteroidota</taxon>
        <taxon>Chitinophagia</taxon>
        <taxon>Chitinophagales</taxon>
        <taxon>Chitinophagaceae</taxon>
        <taxon>Chitinophaga</taxon>
    </lineage>
</organism>
<dbReference type="GO" id="GO:0005829">
    <property type="term" value="C:cytosol"/>
    <property type="evidence" value="ECO:0007669"/>
    <property type="project" value="TreeGrafter"/>
</dbReference>
<evidence type="ECO:0000256" key="5">
    <source>
        <dbReference type="ARBA" id="ARBA00022801"/>
    </source>
</evidence>
<comment type="function">
    <text evidence="15">A helicase/nuclease that prepares dsDNA breaks (DSB) for recombinational DNA repair. Binds to DSBs and unwinds DNA via a highly rapid and processive ATP-dependent bidirectional helicase activity. Unwinds dsDNA until it encounters a Chi (crossover hotspot instigator) sequence from the 3' direction. Cuts ssDNA a few nucleotides 3' to the Chi site. The properties and activities of the enzyme are changed at Chi. The Chi-altered holoenzyme produces a long 3'-ssDNA overhang and facilitates RecA-binding to the ssDNA for homologous DNA recombination and repair. Holoenzyme degrades any linearized DNA that is unable to undergo homologous recombination. In the holoenzyme this subunit contributes ATPase, 3'-5' helicase, exonuclease activity and loads RecA onto ssDNA.</text>
</comment>
<dbReference type="InterPro" id="IPR000212">
    <property type="entry name" value="DNA_helicase_UvrD/REP"/>
</dbReference>
<dbReference type="PROSITE" id="PS51198">
    <property type="entry name" value="UVRD_HELICASE_ATP_BIND"/>
    <property type="match status" value="1"/>
</dbReference>
<evidence type="ECO:0000313" key="19">
    <source>
        <dbReference type="EMBL" id="QHS62940.1"/>
    </source>
</evidence>
<evidence type="ECO:0000259" key="17">
    <source>
        <dbReference type="PROSITE" id="PS51198"/>
    </source>
</evidence>
<dbReference type="CDD" id="cd22352">
    <property type="entry name" value="RecB_C-like"/>
    <property type="match status" value="1"/>
</dbReference>
<keyword evidence="4 15" id="KW-0227">DNA damage</keyword>
<name>A0A6B9ZKJ1_9BACT</name>
<dbReference type="Gene3D" id="1.10.486.10">
    <property type="entry name" value="PCRA, domain 4"/>
    <property type="match status" value="1"/>
</dbReference>
<dbReference type="EC" id="3.1.11.5" evidence="15"/>
<evidence type="ECO:0000256" key="9">
    <source>
        <dbReference type="ARBA" id="ARBA00022842"/>
    </source>
</evidence>
<comment type="similarity">
    <text evidence="15">Belongs to the helicase family. UvrD subfamily.</text>
</comment>
<evidence type="ECO:0000256" key="7">
    <source>
        <dbReference type="ARBA" id="ARBA00022839"/>
    </source>
</evidence>
<dbReference type="InterPro" id="IPR011604">
    <property type="entry name" value="PDDEXK-like_dom_sf"/>
</dbReference>
<dbReference type="InterPro" id="IPR014016">
    <property type="entry name" value="UvrD-like_ATP-bd"/>
</dbReference>
<evidence type="ECO:0000256" key="11">
    <source>
        <dbReference type="ARBA" id="ARBA00023204"/>
    </source>
</evidence>
<dbReference type="SUPFAM" id="SSF52980">
    <property type="entry name" value="Restriction endonuclease-like"/>
    <property type="match status" value="1"/>
</dbReference>
<evidence type="ECO:0000256" key="15">
    <source>
        <dbReference type="HAMAP-Rule" id="MF_01485"/>
    </source>
</evidence>
<comment type="catalytic activity">
    <reaction evidence="14 15">
        <text>ATP + H2O = ADP + phosphate + H(+)</text>
        <dbReference type="Rhea" id="RHEA:13065"/>
        <dbReference type="ChEBI" id="CHEBI:15377"/>
        <dbReference type="ChEBI" id="CHEBI:15378"/>
        <dbReference type="ChEBI" id="CHEBI:30616"/>
        <dbReference type="ChEBI" id="CHEBI:43474"/>
        <dbReference type="ChEBI" id="CHEBI:456216"/>
        <dbReference type="EC" id="5.6.2.4"/>
    </reaction>
</comment>
<feature type="active site" description="For nuclease activity" evidence="15">
    <location>
        <position position="1045"/>
    </location>
</feature>
<dbReference type="RefSeq" id="WP_162334664.1">
    <property type="nucleotide sequence ID" value="NZ_CP048113.1"/>
</dbReference>
<keyword evidence="10 15" id="KW-0238">DNA-binding</keyword>
<keyword evidence="6 15" id="KW-0347">Helicase</keyword>
<dbReference type="InterPro" id="IPR004586">
    <property type="entry name" value="RecB"/>
</dbReference>
<dbReference type="PANTHER" id="PTHR11070">
    <property type="entry name" value="UVRD / RECB / PCRA DNA HELICASE FAMILY MEMBER"/>
    <property type="match status" value="1"/>
</dbReference>
<gene>
    <name evidence="15 19" type="primary">recB</name>
    <name evidence="19" type="ORF">GWR21_26150</name>
</gene>
<reference evidence="19 20" key="1">
    <citation type="submission" date="2020-01" db="EMBL/GenBank/DDBJ databases">
        <title>Complete genome sequence of Chitinophaga sp. H33E-04 isolated from quinoa roots.</title>
        <authorList>
            <person name="Weon H.-Y."/>
            <person name="Lee S.A."/>
        </authorList>
    </citation>
    <scope>NUCLEOTIDE SEQUENCE [LARGE SCALE GENOMIC DNA]</scope>
    <source>
        <strain evidence="19 20">H33E-04</strain>
    </source>
</reference>
<dbReference type="Pfam" id="PF13361">
    <property type="entry name" value="UvrD_C"/>
    <property type="match status" value="1"/>
</dbReference>
<feature type="binding site" evidence="15">
    <location>
        <position position="916"/>
    </location>
    <ligand>
        <name>Mg(2+)</name>
        <dbReference type="ChEBI" id="CHEBI:18420"/>
    </ligand>
</feature>
<dbReference type="GO" id="GO:0000287">
    <property type="term" value="F:magnesium ion binding"/>
    <property type="evidence" value="ECO:0007669"/>
    <property type="project" value="UniProtKB-UniRule"/>
</dbReference>
<comment type="catalytic activity">
    <reaction evidence="15">
        <text>Exonucleolytic cleavage (in the presence of ATP) in either 5'- to 3'- or 3'- to 5'-direction to yield 5'-phosphooligonucleotides.</text>
        <dbReference type="EC" id="3.1.11.5"/>
    </reaction>
</comment>
<comment type="cofactor">
    <cofactor evidence="15">
        <name>Mg(2+)</name>
        <dbReference type="ChEBI" id="CHEBI:18420"/>
    </cofactor>
    <text evidence="15">Binds 1 Mg(2+) ion per subunit.</text>
</comment>
<evidence type="ECO:0000256" key="13">
    <source>
        <dbReference type="ARBA" id="ARBA00034617"/>
    </source>
</evidence>
<dbReference type="GO" id="GO:0003677">
    <property type="term" value="F:DNA binding"/>
    <property type="evidence" value="ECO:0007669"/>
    <property type="project" value="UniProtKB-UniRule"/>
</dbReference>
<feature type="binding site" evidence="16">
    <location>
        <begin position="25"/>
        <end position="32"/>
    </location>
    <ligand>
        <name>ATP</name>
        <dbReference type="ChEBI" id="CHEBI:30616"/>
    </ligand>
</feature>
<dbReference type="InterPro" id="IPR014017">
    <property type="entry name" value="DNA_helicase_UvrD-like_C"/>
</dbReference>
<dbReference type="GO" id="GO:0000724">
    <property type="term" value="P:double-strand break repair via homologous recombination"/>
    <property type="evidence" value="ECO:0007669"/>
    <property type="project" value="UniProtKB-UniRule"/>
</dbReference>
<evidence type="ECO:0000256" key="16">
    <source>
        <dbReference type="PROSITE-ProRule" id="PRU00560"/>
    </source>
</evidence>
<dbReference type="Proteomes" id="UP000476411">
    <property type="component" value="Chromosome"/>
</dbReference>
<evidence type="ECO:0000313" key="20">
    <source>
        <dbReference type="Proteomes" id="UP000476411"/>
    </source>
</evidence>
<feature type="domain" description="UvrD-like helicase C-terminal" evidence="18">
    <location>
        <begin position="465"/>
        <end position="728"/>
    </location>
</feature>
<dbReference type="PANTHER" id="PTHR11070:SF23">
    <property type="entry name" value="RECBCD ENZYME SUBUNIT RECB"/>
    <property type="match status" value="1"/>
</dbReference>
<feature type="binding site" evidence="15">
    <location>
        <position position="1045"/>
    </location>
    <ligand>
        <name>Mg(2+)</name>
        <dbReference type="ChEBI" id="CHEBI:18420"/>
    </ligand>
</feature>
<evidence type="ECO:0000256" key="8">
    <source>
        <dbReference type="ARBA" id="ARBA00022840"/>
    </source>
</evidence>
<keyword evidence="2 15" id="KW-0479">Metal-binding</keyword>
<dbReference type="GO" id="GO:0043138">
    <property type="term" value="F:3'-5' DNA helicase activity"/>
    <property type="evidence" value="ECO:0007669"/>
    <property type="project" value="UniProtKB-UniRule"/>
</dbReference>
<evidence type="ECO:0000256" key="10">
    <source>
        <dbReference type="ARBA" id="ARBA00023125"/>
    </source>
</evidence>
<protein>
    <recommendedName>
        <fullName evidence="15">RecBCD enzyme subunit RecB</fullName>
        <ecNumber evidence="15">3.1.11.5</ecNumber>
        <ecNumber evidence="15">5.6.2.4</ecNumber>
    </recommendedName>
    <alternativeName>
        <fullName evidence="15">DNA 3'-5' helicase subunit RecB</fullName>
    </alternativeName>
    <alternativeName>
        <fullName evidence="15">Exonuclease V subunit RecB</fullName>
        <shortName evidence="15">ExoV subunit RecB</shortName>
    </alternativeName>
    <alternativeName>
        <fullName evidence="15">Helicase/nuclease RecBCD subunit RecB</fullName>
    </alternativeName>
</protein>
<dbReference type="InterPro" id="IPR011335">
    <property type="entry name" value="Restrct_endonuc-II-like"/>
</dbReference>
<evidence type="ECO:0000256" key="12">
    <source>
        <dbReference type="ARBA" id="ARBA00023235"/>
    </source>
</evidence>
<evidence type="ECO:0000256" key="6">
    <source>
        <dbReference type="ARBA" id="ARBA00022806"/>
    </source>
</evidence>
<dbReference type="Pfam" id="PF00580">
    <property type="entry name" value="UvrD-helicase"/>
    <property type="match status" value="1"/>
</dbReference>
<comment type="domain">
    <text evidence="15">The C-terminal domain has nuclease activity and interacts with RecD. It interacts with RecA, facilitating its loading onto ssDNA.</text>
</comment>
<dbReference type="AlphaFoldDB" id="A0A6B9ZKJ1"/>
<keyword evidence="11 15" id="KW-0234">DNA repair</keyword>
<dbReference type="KEGG" id="chih:GWR21_26150"/>
<sequence length="1154" mass="133797">MNEHISYQEFNAATVPLQESNLIEASAGTGKTYSIAILVLRLVLENALSIKEILMVTFTKAAVAELEERIRLFVRNAYKITEGHETYDENIFRLVEAAVHRNGLETVRQQLRDAVLFLDETAVLTIHSFCQKTLNEFAFETDQLFGAEMIQDTKTLISEEVQKFWRRYVTTLDIRLLEKIWEPNLMDDINNALNEHMGGKRYYAYQPGRRYTIKPKEQEDWLHQLDTLDEIRETAAQKVLEMVVNEREKIREACKSNANARRYLLPLVDDTEKFIATVQARRNESEYISKTVPDLVEVMTAADLIDEQRKEIVQQVTSRLYCFAIEEIAAGVKGFKKRNNLLSYDDMITNLHRALVEKNNPRLEEVLREKYKAVFVDEFQDTDRMQYEIFEKAFGKDTILFYIGDPKQSIYAWRKADIFTYFKARESVQQRYSMNRNFRSSAPFIDAMNQFFLPVEHFDTFYFEGEAKAIDYFRVESPEDNTKGLLFRGDEPDVPISVFDAANNEELAAAVAAQVAMLLRSGEYFIGDEDERRPVRPSDIGVLVRTGKQGREIKTQLARQGVSAVTVDDARVLQSEEATYLLYLMEAMLAPNRSSINRALLSPFTGLKLESVLTLDDEVTLSLFGNYKNKWQQDGIYTAMMDFVADFNIRNVLLHTHTESGERIISNLFQLTELVHQIQNRKNLSMMELVSWLKRGIDGMATEGDEYEQRIESDEEAVNIVTIHKSKGLEYKIVMAPYLDFIPKKQINFFSFRDPDTGDYVGIEKKRMTEEQSNSYARQTEQENRRLLYVAITRGVYKCFIFSNNDKYHKESTLKEFLKVLRQAAISPGIIRFEAGLPVAPEQQPADHVLPLSPLDPQTPVRFVLKEQNWRKMSYTMLAAKAEHSLRARPLQQEDPYETFIFHTLKRGAKTGNLLHFLFENINFSDDVKWEKWLTETIRRFVPGQQELYGPMLRQLLEHVLQTDITVDGRTFPLSAVIWHKRIPEFEFDFPVSAFYPDMLNGLSDERTSVVVRRFHEQGSHELEGIMNGKMDLFFEHEGRYYILDWKSNYLGGTPDDYTPAAVAAAMNENNYHLQYLIYTLAATKYLQSRLHKFDYEKQFGGVIYCFVRGIRKGQSTGIFTTKPPFSKILQLQNSLSPDVSKKQPPQKELFNFD</sequence>
<dbReference type="SUPFAM" id="SSF52540">
    <property type="entry name" value="P-loop containing nucleoside triphosphate hydrolases"/>
    <property type="match status" value="1"/>
</dbReference>
<dbReference type="Gene3D" id="3.90.320.10">
    <property type="match status" value="1"/>
</dbReference>
<dbReference type="GO" id="GO:0009338">
    <property type="term" value="C:exodeoxyribonuclease V complex"/>
    <property type="evidence" value="ECO:0007669"/>
    <property type="project" value="TreeGrafter"/>
</dbReference>
<comment type="subunit">
    <text evidence="15">Heterotrimer of RecB, RecC and RecD. All subunits contribute to DNA-binding. Interacts with RecA.</text>
</comment>
<dbReference type="Gene3D" id="3.40.50.300">
    <property type="entry name" value="P-loop containing nucleotide triphosphate hydrolases"/>
    <property type="match status" value="2"/>
</dbReference>
<dbReference type="GO" id="GO:0008854">
    <property type="term" value="F:exodeoxyribonuclease V activity"/>
    <property type="evidence" value="ECO:0007669"/>
    <property type="project" value="UniProtKB-EC"/>
</dbReference>
<dbReference type="InterPro" id="IPR027417">
    <property type="entry name" value="P-loop_NTPase"/>
</dbReference>
<keyword evidence="12 15" id="KW-0413">Isomerase</keyword>
<dbReference type="NCBIfam" id="TIGR00609">
    <property type="entry name" value="recB"/>
    <property type="match status" value="1"/>
</dbReference>
<feature type="domain" description="UvrD-like helicase ATP-binding" evidence="17">
    <location>
        <begin position="4"/>
        <end position="441"/>
    </location>
</feature>